<dbReference type="InterPro" id="IPR036097">
    <property type="entry name" value="HisK_dim/P_sf"/>
</dbReference>
<dbReference type="CDD" id="cd00075">
    <property type="entry name" value="HATPase"/>
    <property type="match status" value="1"/>
</dbReference>
<dbReference type="Pfam" id="PF02518">
    <property type="entry name" value="HATPase_c"/>
    <property type="match status" value="1"/>
</dbReference>
<evidence type="ECO:0000259" key="11">
    <source>
        <dbReference type="PROSITE" id="PS50112"/>
    </source>
</evidence>
<dbReference type="CDD" id="cd17580">
    <property type="entry name" value="REC_2_DhkD-like"/>
    <property type="match status" value="1"/>
</dbReference>
<feature type="domain" description="PAS" evidence="11">
    <location>
        <begin position="3"/>
        <end position="55"/>
    </location>
</feature>
<keyword evidence="8" id="KW-0175">Coiled coil</keyword>
<evidence type="ECO:0000256" key="5">
    <source>
        <dbReference type="ARBA" id="ARBA00022679"/>
    </source>
</evidence>
<evidence type="ECO:0000313" key="13">
    <source>
        <dbReference type="Proteomes" id="UP000195221"/>
    </source>
</evidence>
<name>A0A242MR16_CABSO</name>
<evidence type="ECO:0000256" key="2">
    <source>
        <dbReference type="ARBA" id="ARBA00004429"/>
    </source>
</evidence>
<dbReference type="Gene3D" id="3.30.565.10">
    <property type="entry name" value="Histidine kinase-like ATPase, C-terminal domain"/>
    <property type="match status" value="1"/>
</dbReference>
<dbReference type="Gene3D" id="1.10.287.130">
    <property type="match status" value="1"/>
</dbReference>
<evidence type="ECO:0000259" key="9">
    <source>
        <dbReference type="PROSITE" id="PS50109"/>
    </source>
</evidence>
<dbReference type="InterPro" id="IPR001789">
    <property type="entry name" value="Sig_transdc_resp-reg_receiver"/>
</dbReference>
<dbReference type="EC" id="2.7.13.3" evidence="3"/>
<dbReference type="NCBIfam" id="TIGR00229">
    <property type="entry name" value="sensory_box"/>
    <property type="match status" value="1"/>
</dbReference>
<dbReference type="SUPFAM" id="SSF55785">
    <property type="entry name" value="PYP-like sensor domain (PAS domain)"/>
    <property type="match status" value="1"/>
</dbReference>
<dbReference type="PANTHER" id="PTHR43547">
    <property type="entry name" value="TWO-COMPONENT HISTIDINE KINASE"/>
    <property type="match status" value="1"/>
</dbReference>
<dbReference type="Pfam" id="PF00072">
    <property type="entry name" value="Response_reg"/>
    <property type="match status" value="1"/>
</dbReference>
<evidence type="ECO:0000259" key="10">
    <source>
        <dbReference type="PROSITE" id="PS50110"/>
    </source>
</evidence>
<dbReference type="Proteomes" id="UP000195221">
    <property type="component" value="Unassembled WGS sequence"/>
</dbReference>
<dbReference type="Gene3D" id="3.40.50.2300">
    <property type="match status" value="1"/>
</dbReference>
<comment type="subcellular location">
    <subcellularLocation>
        <location evidence="2">Cell inner membrane</location>
        <topology evidence="2">Multi-pass membrane protein</topology>
    </subcellularLocation>
</comment>
<evidence type="ECO:0000256" key="6">
    <source>
        <dbReference type="ARBA" id="ARBA00022777"/>
    </source>
</evidence>
<dbReference type="PRINTS" id="PR00344">
    <property type="entry name" value="BCTRLSENSOR"/>
</dbReference>
<dbReference type="FunFam" id="3.30.565.10:FF:000006">
    <property type="entry name" value="Sensor histidine kinase WalK"/>
    <property type="match status" value="1"/>
</dbReference>
<proteinExistence type="predicted"/>
<protein>
    <recommendedName>
        <fullName evidence="3">histidine kinase</fullName>
        <ecNumber evidence="3">2.7.13.3</ecNumber>
    </recommendedName>
</protein>
<dbReference type="Gene3D" id="3.30.450.20">
    <property type="entry name" value="PAS domain"/>
    <property type="match status" value="1"/>
</dbReference>
<dbReference type="PROSITE" id="PS50112">
    <property type="entry name" value="PAS"/>
    <property type="match status" value="1"/>
</dbReference>
<dbReference type="InterPro" id="IPR011006">
    <property type="entry name" value="CheY-like_superfamily"/>
</dbReference>
<dbReference type="GO" id="GO:0005886">
    <property type="term" value="C:plasma membrane"/>
    <property type="evidence" value="ECO:0007669"/>
    <property type="project" value="UniProtKB-SubCell"/>
</dbReference>
<dbReference type="AlphaFoldDB" id="A0A242MR16"/>
<dbReference type="SUPFAM" id="SSF55874">
    <property type="entry name" value="ATPase domain of HSP90 chaperone/DNA topoisomerase II/histidine kinase"/>
    <property type="match status" value="1"/>
</dbReference>
<dbReference type="EMBL" id="NBTZ01000075">
    <property type="protein sequence ID" value="OTP73771.1"/>
    <property type="molecule type" value="Genomic_DNA"/>
</dbReference>
<dbReference type="GO" id="GO:0032259">
    <property type="term" value="P:methylation"/>
    <property type="evidence" value="ECO:0007669"/>
    <property type="project" value="UniProtKB-KW"/>
</dbReference>
<evidence type="ECO:0000256" key="3">
    <source>
        <dbReference type="ARBA" id="ARBA00012438"/>
    </source>
</evidence>
<gene>
    <name evidence="12" type="ORF">PAMC26577_17685</name>
</gene>
<dbReference type="SMART" id="SM00448">
    <property type="entry name" value="REC"/>
    <property type="match status" value="1"/>
</dbReference>
<dbReference type="InterPro" id="IPR003661">
    <property type="entry name" value="HisK_dim/P_dom"/>
</dbReference>
<comment type="caution">
    <text evidence="12">The sequence shown here is derived from an EMBL/GenBank/DDBJ whole genome shotgun (WGS) entry which is preliminary data.</text>
</comment>
<keyword evidence="4 7" id="KW-0597">Phosphoprotein</keyword>
<feature type="domain" description="Response regulatory" evidence="10">
    <location>
        <begin position="399"/>
        <end position="514"/>
    </location>
</feature>
<dbReference type="SMART" id="SM00091">
    <property type="entry name" value="PAS"/>
    <property type="match status" value="1"/>
</dbReference>
<evidence type="ECO:0000256" key="8">
    <source>
        <dbReference type="SAM" id="Coils"/>
    </source>
</evidence>
<feature type="modified residue" description="4-aspartylphosphate" evidence="7">
    <location>
        <position position="448"/>
    </location>
</feature>
<dbReference type="PANTHER" id="PTHR43547:SF2">
    <property type="entry name" value="HYBRID SIGNAL TRANSDUCTION HISTIDINE KINASE C"/>
    <property type="match status" value="1"/>
</dbReference>
<dbReference type="GO" id="GO:0000155">
    <property type="term" value="F:phosphorelay sensor kinase activity"/>
    <property type="evidence" value="ECO:0007669"/>
    <property type="project" value="InterPro"/>
</dbReference>
<dbReference type="Pfam" id="PF00512">
    <property type="entry name" value="HisKA"/>
    <property type="match status" value="1"/>
</dbReference>
<dbReference type="SMART" id="SM00387">
    <property type="entry name" value="HATPase_c"/>
    <property type="match status" value="1"/>
</dbReference>
<sequence length="514" mass="56422">MQTLNSFEHAYEHAPCGLVTTKIDGTIVRANATFCSWCGFAASELVGRRRIQDLLTIGGRVFHQTHWAPLLLMQRSVAEVKLDIRHSAGHKVPMLINVLRRGDGDAQYDDFAFVIVTDRDKYEQELLSTRLRAEEALEAKKQAEKALQLINRRKDEFLATLAHELRNPLAPIQAVVELLRNKDLVDPQVLWSRGVLERQVGQIARLVDDLMEVSRVVEGKLELRRQSMDLGDVIRQSIEGSRVLIDASAHNLKLALPAEPIMLDADPVRLIQVFQNLVNNAAKYTPTGGVIEVSVAREGDVATVTVRDNGIGMSPEHLPTIFGIFAQLEPGLSRSQGGLGIGLSLVESLIERHGGTVTASSKGIGQGSEFVVRLPISVSRHDASHSDATSDLPRSKNRRVLIIDDSEDAALSLAMLLDTDGHEVRTAHNGATGLKLLLESPADAILLDIGLPDLNGYELAKQIRQRPEGREILLIALTGWGQPQDKINAEAAGFDLHLTKPVDYPKLLAILNRA</sequence>
<organism evidence="12 13">
    <name type="scientific">Caballeronia sordidicola</name>
    <name type="common">Burkholderia sordidicola</name>
    <dbReference type="NCBI Taxonomy" id="196367"/>
    <lineage>
        <taxon>Bacteria</taxon>
        <taxon>Pseudomonadati</taxon>
        <taxon>Pseudomonadota</taxon>
        <taxon>Betaproteobacteria</taxon>
        <taxon>Burkholderiales</taxon>
        <taxon>Burkholderiaceae</taxon>
        <taxon>Caballeronia</taxon>
    </lineage>
</organism>
<keyword evidence="12" id="KW-0489">Methyltransferase</keyword>
<evidence type="ECO:0000313" key="12">
    <source>
        <dbReference type="EMBL" id="OTP73771.1"/>
    </source>
</evidence>
<dbReference type="RefSeq" id="WP_075358608.1">
    <property type="nucleotide sequence ID" value="NZ_MSRG01000033.1"/>
</dbReference>
<dbReference type="InterPro" id="IPR035965">
    <property type="entry name" value="PAS-like_dom_sf"/>
</dbReference>
<feature type="coiled-coil region" evidence="8">
    <location>
        <begin position="119"/>
        <end position="160"/>
    </location>
</feature>
<comment type="catalytic activity">
    <reaction evidence="1">
        <text>ATP + protein L-histidine = ADP + protein N-phospho-L-histidine.</text>
        <dbReference type="EC" id="2.7.13.3"/>
    </reaction>
</comment>
<dbReference type="SMART" id="SM00388">
    <property type="entry name" value="HisKA"/>
    <property type="match status" value="1"/>
</dbReference>
<dbReference type="GO" id="GO:0008168">
    <property type="term" value="F:methyltransferase activity"/>
    <property type="evidence" value="ECO:0007669"/>
    <property type="project" value="UniProtKB-KW"/>
</dbReference>
<dbReference type="PROSITE" id="PS50109">
    <property type="entry name" value="HIS_KIN"/>
    <property type="match status" value="1"/>
</dbReference>
<evidence type="ECO:0000256" key="4">
    <source>
        <dbReference type="ARBA" id="ARBA00022553"/>
    </source>
</evidence>
<dbReference type="SUPFAM" id="SSF47384">
    <property type="entry name" value="Homodimeric domain of signal transducing histidine kinase"/>
    <property type="match status" value="1"/>
</dbReference>
<feature type="domain" description="Histidine kinase" evidence="9">
    <location>
        <begin position="160"/>
        <end position="378"/>
    </location>
</feature>
<evidence type="ECO:0000256" key="1">
    <source>
        <dbReference type="ARBA" id="ARBA00000085"/>
    </source>
</evidence>
<accession>A0A242MR16</accession>
<dbReference type="SUPFAM" id="SSF52172">
    <property type="entry name" value="CheY-like"/>
    <property type="match status" value="1"/>
</dbReference>
<dbReference type="PROSITE" id="PS50110">
    <property type="entry name" value="RESPONSE_REGULATORY"/>
    <property type="match status" value="1"/>
</dbReference>
<keyword evidence="5 12" id="KW-0808">Transferase</keyword>
<dbReference type="InterPro" id="IPR000014">
    <property type="entry name" value="PAS"/>
</dbReference>
<dbReference type="CDD" id="cd00082">
    <property type="entry name" value="HisKA"/>
    <property type="match status" value="1"/>
</dbReference>
<dbReference type="InterPro" id="IPR003594">
    <property type="entry name" value="HATPase_dom"/>
</dbReference>
<keyword evidence="6" id="KW-0418">Kinase</keyword>
<dbReference type="CDD" id="cd00130">
    <property type="entry name" value="PAS"/>
    <property type="match status" value="1"/>
</dbReference>
<reference evidence="12 13" key="1">
    <citation type="submission" date="2017-03" db="EMBL/GenBank/DDBJ databases">
        <title>Genome analysis of strain PAMC 26577.</title>
        <authorList>
            <person name="Oh H.-M."/>
            <person name="Yang J.-A."/>
        </authorList>
    </citation>
    <scope>NUCLEOTIDE SEQUENCE [LARGE SCALE GENOMIC DNA]</scope>
    <source>
        <strain evidence="12 13">PAMC 26577</strain>
    </source>
</reference>
<evidence type="ECO:0000256" key="7">
    <source>
        <dbReference type="PROSITE-ProRule" id="PRU00169"/>
    </source>
</evidence>
<dbReference type="InterPro" id="IPR004358">
    <property type="entry name" value="Sig_transdc_His_kin-like_C"/>
</dbReference>
<dbReference type="InterPro" id="IPR036890">
    <property type="entry name" value="HATPase_C_sf"/>
</dbReference>
<dbReference type="InterPro" id="IPR005467">
    <property type="entry name" value="His_kinase_dom"/>
</dbReference>